<feature type="compositionally biased region" description="Basic and acidic residues" evidence="4">
    <location>
        <begin position="382"/>
        <end position="419"/>
    </location>
</feature>
<feature type="compositionally biased region" description="Polar residues" evidence="4">
    <location>
        <begin position="448"/>
        <end position="459"/>
    </location>
</feature>
<protein>
    <recommendedName>
        <fullName evidence="7">4-hydroxythreonine-4-phosphate dehydrogenase PdxA</fullName>
    </recommendedName>
</protein>
<feature type="compositionally biased region" description="Basic and acidic residues" evidence="4">
    <location>
        <begin position="437"/>
        <end position="447"/>
    </location>
</feature>
<reference evidence="6" key="1">
    <citation type="journal article" date="2019" name="Int. J. Syst. Evol. Microbiol.">
        <title>The Global Catalogue of Microorganisms (GCM) 10K type strain sequencing project: providing services to taxonomists for standard genome sequencing and annotation.</title>
        <authorList>
            <consortium name="The Broad Institute Genomics Platform"/>
            <consortium name="The Broad Institute Genome Sequencing Center for Infectious Disease"/>
            <person name="Wu L."/>
            <person name="Ma J."/>
        </authorList>
    </citation>
    <scope>NUCLEOTIDE SEQUENCE [LARGE SCALE GENOMIC DNA]</scope>
    <source>
        <strain evidence="6">JCM 18326</strain>
    </source>
</reference>
<gene>
    <name evidence="5" type="ORF">GCM10023331_23830</name>
</gene>
<evidence type="ECO:0000313" key="6">
    <source>
        <dbReference type="Proteomes" id="UP001500298"/>
    </source>
</evidence>
<accession>A0ABP9DDI3</accession>
<evidence type="ECO:0000256" key="3">
    <source>
        <dbReference type="ARBA" id="ARBA00023027"/>
    </source>
</evidence>
<comment type="caution">
    <text evidence="5">The sequence shown here is derived from an EMBL/GenBank/DDBJ whole genome shotgun (WGS) entry which is preliminary data.</text>
</comment>
<dbReference type="Proteomes" id="UP001500298">
    <property type="component" value="Unassembled WGS sequence"/>
</dbReference>
<dbReference type="NCBIfam" id="TIGR00557">
    <property type="entry name" value="pdxA"/>
    <property type="match status" value="1"/>
</dbReference>
<feature type="region of interest" description="Disordered" evidence="4">
    <location>
        <begin position="357"/>
        <end position="376"/>
    </location>
</feature>
<keyword evidence="2" id="KW-0560">Oxidoreductase</keyword>
<dbReference type="InterPro" id="IPR005255">
    <property type="entry name" value="PdxA_fam"/>
</dbReference>
<dbReference type="SUPFAM" id="SSF53659">
    <property type="entry name" value="Isocitrate/Isopropylmalate dehydrogenase-like"/>
    <property type="match status" value="1"/>
</dbReference>
<evidence type="ECO:0008006" key="7">
    <source>
        <dbReference type="Google" id="ProtNLM"/>
    </source>
</evidence>
<dbReference type="PANTHER" id="PTHR30004">
    <property type="entry name" value="4-HYDROXYTHREONINE-4-PHOSPHATE DEHYDROGENASE"/>
    <property type="match status" value="1"/>
</dbReference>
<evidence type="ECO:0000256" key="2">
    <source>
        <dbReference type="ARBA" id="ARBA00023002"/>
    </source>
</evidence>
<dbReference type="RefSeq" id="WP_345372095.1">
    <property type="nucleotide sequence ID" value="NZ_BAABJX010000036.1"/>
</dbReference>
<sequence>MDNTTKRTSDKPVIGITIGDYNGVGPETIIKVLQDKRITNICVPVIYGSGKILTKYKRQLGIENFNYHQFNENSYLNDKKPNVVNCWAEPQEVQPGKVTPEAGQCAFLALQKSTEDLKAKVIDAIVTSPINKANIQSEEFQFPGHTEYYSEAFGDAEKGTLMLLCSDDLRVGVITGHIPLSKVPESITKELIFQKTNVLLNSLKEDFGIQRPRVAILGLNPHAGEEGLLGREELDIIEPAVIEMKKKGNLVFGPYPADGFFGTMMHRKFDGVLAMYHDQGLIPFKTMAFESGVNYTAGLSIVRTSPDHGTAYNIAGKGLADEGSLREAIFQAVDIVKNRQNKVESQIRPNAKQLLSQMKEESKKQQVEREKEEQRLFEKELAEQEERQKRKNDPTQGRERKPRDRRDSRDSRGRGRRSEQQPQVEPKQQGKPSVATEGKEAVEEKEQAQPQPEGSSSAQEPRKPRQGRQRENRPPRKDRAAAQAPEGKNQQEVVEDQPSTQSNDTPTIQENNGGDVSQEGQKEQQPSSQKGGGQRNRGKKRWHKKRKGPNPNASRPQEGNS</sequence>
<dbReference type="EMBL" id="BAABJX010000036">
    <property type="protein sequence ID" value="GAA4837926.1"/>
    <property type="molecule type" value="Genomic_DNA"/>
</dbReference>
<feature type="region of interest" description="Disordered" evidence="4">
    <location>
        <begin position="382"/>
        <end position="561"/>
    </location>
</feature>
<dbReference type="Gene3D" id="3.40.718.10">
    <property type="entry name" value="Isopropylmalate Dehydrogenase"/>
    <property type="match status" value="1"/>
</dbReference>
<dbReference type="Pfam" id="PF04166">
    <property type="entry name" value="PdxA"/>
    <property type="match status" value="1"/>
</dbReference>
<feature type="compositionally biased region" description="Basic and acidic residues" evidence="4">
    <location>
        <begin position="460"/>
        <end position="480"/>
    </location>
</feature>
<evidence type="ECO:0000313" key="5">
    <source>
        <dbReference type="EMBL" id="GAA4837926.1"/>
    </source>
</evidence>
<keyword evidence="3" id="KW-0520">NAD</keyword>
<evidence type="ECO:0000256" key="4">
    <source>
        <dbReference type="SAM" id="MobiDB-lite"/>
    </source>
</evidence>
<name>A0ABP9DDI3_9BACT</name>
<feature type="compositionally biased region" description="Basic and acidic residues" evidence="4">
    <location>
        <begin position="358"/>
        <end position="376"/>
    </location>
</feature>
<keyword evidence="1" id="KW-0479">Metal-binding</keyword>
<feature type="compositionally biased region" description="Polar residues" evidence="4">
    <location>
        <begin position="551"/>
        <end position="561"/>
    </location>
</feature>
<proteinExistence type="predicted"/>
<organism evidence="5 6">
    <name type="scientific">Algivirga pacifica</name>
    <dbReference type="NCBI Taxonomy" id="1162670"/>
    <lineage>
        <taxon>Bacteria</taxon>
        <taxon>Pseudomonadati</taxon>
        <taxon>Bacteroidota</taxon>
        <taxon>Cytophagia</taxon>
        <taxon>Cytophagales</taxon>
        <taxon>Flammeovirgaceae</taxon>
        <taxon>Algivirga</taxon>
    </lineage>
</organism>
<feature type="compositionally biased region" description="Polar residues" evidence="4">
    <location>
        <begin position="488"/>
        <end position="528"/>
    </location>
</feature>
<dbReference type="PANTHER" id="PTHR30004:SF6">
    <property type="entry name" value="D-THREONATE 4-PHOSPHATE DEHYDROGENASE"/>
    <property type="match status" value="1"/>
</dbReference>
<evidence type="ECO:0000256" key="1">
    <source>
        <dbReference type="ARBA" id="ARBA00022723"/>
    </source>
</evidence>
<feature type="compositionally biased region" description="Basic residues" evidence="4">
    <location>
        <begin position="536"/>
        <end position="548"/>
    </location>
</feature>
<keyword evidence="6" id="KW-1185">Reference proteome</keyword>